<evidence type="ECO:0000259" key="2">
    <source>
        <dbReference type="Pfam" id="PF13966"/>
    </source>
</evidence>
<name>A0AAE0B643_9ROSI</name>
<dbReference type="InterPro" id="IPR044730">
    <property type="entry name" value="RNase_H-like_dom_plant"/>
</dbReference>
<dbReference type="GO" id="GO:0004523">
    <property type="term" value="F:RNA-DNA hybrid ribonuclease activity"/>
    <property type="evidence" value="ECO:0007669"/>
    <property type="project" value="InterPro"/>
</dbReference>
<dbReference type="AlphaFoldDB" id="A0AAE0B643"/>
<dbReference type="GO" id="GO:0003676">
    <property type="term" value="F:nucleic acid binding"/>
    <property type="evidence" value="ECO:0007669"/>
    <property type="project" value="InterPro"/>
</dbReference>
<comment type="caution">
    <text evidence="3">The sequence shown here is derived from an EMBL/GenBank/DDBJ whole genome shotgun (WGS) entry which is preliminary data.</text>
</comment>
<evidence type="ECO:0008006" key="5">
    <source>
        <dbReference type="Google" id="ProtNLM"/>
    </source>
</evidence>
<reference evidence="3" key="1">
    <citation type="journal article" date="2023" name="Plant J.">
        <title>Genome sequences and population genomics provide insights into the demographic history, inbreeding, and mutation load of two 'living fossil' tree species of Dipteronia.</title>
        <authorList>
            <person name="Feng Y."/>
            <person name="Comes H.P."/>
            <person name="Chen J."/>
            <person name="Zhu S."/>
            <person name="Lu R."/>
            <person name="Zhang X."/>
            <person name="Li P."/>
            <person name="Qiu J."/>
            <person name="Olsen K.M."/>
            <person name="Qiu Y."/>
        </authorList>
    </citation>
    <scope>NUCLEOTIDE SEQUENCE</scope>
    <source>
        <strain evidence="3">NBL</strain>
    </source>
</reference>
<evidence type="ECO:0000313" key="4">
    <source>
        <dbReference type="Proteomes" id="UP001281410"/>
    </source>
</evidence>
<accession>A0AAE0B643</accession>
<sequence>MNFMKDFHEDGSIVKELNYSFITLIPKIGNPETIKDFRPISLVGSMYKILTNVLANRIKKVMDSAIGESQMSFVKGKHISDAITWSGRYNGMFTVSSIRQGLVDSRNAALNSFKDVWQGICTPKIEFFMWQLIMGKVLVKDTMQIFCLDYGSNTKCPNCDSGMETADHVFLLCCCLKQLWDVFIGWWGISWCCNNFFKDWFDSWSGQYGAVGIGGVLRDSKCKVLCLFTQSVGTMDSNLAEILAIKRASQLCFSQQGLHYWNVIIINVSKSDVPWVNGGDFGCMKHVDIIWEIRNLIQCLGNLTVVPEGKAFNAFADSLAKQG</sequence>
<evidence type="ECO:0000313" key="3">
    <source>
        <dbReference type="EMBL" id="KAK3230491.1"/>
    </source>
</evidence>
<dbReference type="InterPro" id="IPR002156">
    <property type="entry name" value="RNaseH_domain"/>
</dbReference>
<gene>
    <name evidence="3" type="ORF">Dsin_002372</name>
</gene>
<protein>
    <recommendedName>
        <fullName evidence="5">Reverse transcriptase</fullName>
    </recommendedName>
</protein>
<dbReference type="InterPro" id="IPR012337">
    <property type="entry name" value="RNaseH-like_sf"/>
</dbReference>
<dbReference type="PANTHER" id="PTHR46890">
    <property type="entry name" value="NON-LTR RETROLELEMENT REVERSE TRANSCRIPTASE-LIKE PROTEIN-RELATED"/>
    <property type="match status" value="1"/>
</dbReference>
<dbReference type="Pfam" id="PF13966">
    <property type="entry name" value="zf-RVT"/>
    <property type="match status" value="1"/>
</dbReference>
<dbReference type="CDD" id="cd06222">
    <property type="entry name" value="RNase_H_like"/>
    <property type="match status" value="1"/>
</dbReference>
<dbReference type="Gene3D" id="3.30.420.10">
    <property type="entry name" value="Ribonuclease H-like superfamily/Ribonuclease H"/>
    <property type="match status" value="1"/>
</dbReference>
<dbReference type="InterPro" id="IPR052343">
    <property type="entry name" value="Retrotransposon-Effector_Assoc"/>
</dbReference>
<dbReference type="PANTHER" id="PTHR46890:SF48">
    <property type="entry name" value="RNA-DIRECTED DNA POLYMERASE"/>
    <property type="match status" value="1"/>
</dbReference>
<evidence type="ECO:0000259" key="1">
    <source>
        <dbReference type="Pfam" id="PF13456"/>
    </source>
</evidence>
<dbReference type="EMBL" id="JANJYJ010000001">
    <property type="protein sequence ID" value="KAK3230491.1"/>
    <property type="molecule type" value="Genomic_DNA"/>
</dbReference>
<dbReference type="SUPFAM" id="SSF53098">
    <property type="entry name" value="Ribonuclease H-like"/>
    <property type="match status" value="1"/>
</dbReference>
<proteinExistence type="predicted"/>
<dbReference type="Proteomes" id="UP001281410">
    <property type="component" value="Unassembled WGS sequence"/>
</dbReference>
<organism evidence="3 4">
    <name type="scientific">Dipteronia sinensis</name>
    <dbReference type="NCBI Taxonomy" id="43782"/>
    <lineage>
        <taxon>Eukaryota</taxon>
        <taxon>Viridiplantae</taxon>
        <taxon>Streptophyta</taxon>
        <taxon>Embryophyta</taxon>
        <taxon>Tracheophyta</taxon>
        <taxon>Spermatophyta</taxon>
        <taxon>Magnoliopsida</taxon>
        <taxon>eudicotyledons</taxon>
        <taxon>Gunneridae</taxon>
        <taxon>Pentapetalae</taxon>
        <taxon>rosids</taxon>
        <taxon>malvids</taxon>
        <taxon>Sapindales</taxon>
        <taxon>Sapindaceae</taxon>
        <taxon>Hippocastanoideae</taxon>
        <taxon>Acereae</taxon>
        <taxon>Dipteronia</taxon>
    </lineage>
</organism>
<dbReference type="InterPro" id="IPR036397">
    <property type="entry name" value="RNaseH_sf"/>
</dbReference>
<feature type="domain" description="Reverse transcriptase zinc-binding" evidence="2">
    <location>
        <begin position="103"/>
        <end position="180"/>
    </location>
</feature>
<dbReference type="Pfam" id="PF13456">
    <property type="entry name" value="RVT_3"/>
    <property type="match status" value="1"/>
</dbReference>
<dbReference type="InterPro" id="IPR026960">
    <property type="entry name" value="RVT-Znf"/>
</dbReference>
<feature type="domain" description="RNase H type-1" evidence="1">
    <location>
        <begin position="204"/>
        <end position="322"/>
    </location>
</feature>
<keyword evidence="4" id="KW-1185">Reference proteome</keyword>